<name>A0AAE0F7P6_9CHLO</name>
<evidence type="ECO:0000256" key="1">
    <source>
        <dbReference type="SAM" id="MobiDB-lite"/>
    </source>
</evidence>
<feature type="compositionally biased region" description="Low complexity" evidence="1">
    <location>
        <begin position="11"/>
        <end position="22"/>
    </location>
</feature>
<dbReference type="Proteomes" id="UP001190700">
    <property type="component" value="Unassembled WGS sequence"/>
</dbReference>
<proteinExistence type="predicted"/>
<evidence type="ECO:0000313" key="3">
    <source>
        <dbReference type="Proteomes" id="UP001190700"/>
    </source>
</evidence>
<comment type="caution">
    <text evidence="2">The sequence shown here is derived from an EMBL/GenBank/DDBJ whole genome shotgun (WGS) entry which is preliminary data.</text>
</comment>
<gene>
    <name evidence="2" type="ORF">CYMTET_37106</name>
</gene>
<feature type="region of interest" description="Disordered" evidence="1">
    <location>
        <begin position="49"/>
        <end position="133"/>
    </location>
</feature>
<evidence type="ECO:0000313" key="2">
    <source>
        <dbReference type="EMBL" id="KAK3253645.1"/>
    </source>
</evidence>
<feature type="region of interest" description="Disordered" evidence="1">
    <location>
        <begin position="1"/>
        <end position="37"/>
    </location>
</feature>
<keyword evidence="3" id="KW-1185">Reference proteome</keyword>
<reference evidence="2 3" key="1">
    <citation type="journal article" date="2015" name="Genome Biol. Evol.">
        <title>Comparative Genomics of a Bacterivorous Green Alga Reveals Evolutionary Causalities and Consequences of Phago-Mixotrophic Mode of Nutrition.</title>
        <authorList>
            <person name="Burns J.A."/>
            <person name="Paasch A."/>
            <person name="Narechania A."/>
            <person name="Kim E."/>
        </authorList>
    </citation>
    <scope>NUCLEOTIDE SEQUENCE [LARGE SCALE GENOMIC DNA]</scope>
    <source>
        <strain evidence="2 3">PLY_AMNH</strain>
    </source>
</reference>
<protein>
    <submittedName>
        <fullName evidence="2">Uncharacterized protein</fullName>
    </submittedName>
</protein>
<accession>A0AAE0F7P6</accession>
<sequence length="276" mass="29973">MAADVDLATQSRASSSRASSARPPQTPDSDSAKNFPAAFFQRLSAEVHQNVPNASAKPAQQNFEELPTHRANIPSHPAISEGNSRPVRGSARRSHASPLGSARPTQASPTRGESPHKHASSPRGMPRPLAFTADGNPIFSEVVEARNPATGRMYKPTMRTRIVAPNHPITLDHPNAPAFSTLHAHPPSNPAYRAPRIHCSKSPTRNQSRKKSSKEAEDSHMKNVLERYKVLPFSMCRAANGDYMFVKPTKAVTNSVVAKMLKQQNVNEKAGQSSGR</sequence>
<dbReference type="AlphaFoldDB" id="A0AAE0F7P6"/>
<organism evidence="2 3">
    <name type="scientific">Cymbomonas tetramitiformis</name>
    <dbReference type="NCBI Taxonomy" id="36881"/>
    <lineage>
        <taxon>Eukaryota</taxon>
        <taxon>Viridiplantae</taxon>
        <taxon>Chlorophyta</taxon>
        <taxon>Pyramimonadophyceae</taxon>
        <taxon>Pyramimonadales</taxon>
        <taxon>Pyramimonadaceae</taxon>
        <taxon>Cymbomonas</taxon>
    </lineage>
</organism>
<feature type="region of interest" description="Disordered" evidence="1">
    <location>
        <begin position="184"/>
        <end position="220"/>
    </location>
</feature>
<feature type="compositionally biased region" description="Polar residues" evidence="1">
    <location>
        <begin position="50"/>
        <end position="63"/>
    </location>
</feature>
<dbReference type="EMBL" id="LGRX02024704">
    <property type="protein sequence ID" value="KAK3253645.1"/>
    <property type="molecule type" value="Genomic_DNA"/>
</dbReference>